<dbReference type="AlphaFoldDB" id="A0A656KTU5"/>
<dbReference type="EMBL" id="KE373462">
    <property type="protein sequence ID" value="EPQ67572.1"/>
    <property type="molecule type" value="Genomic_DNA"/>
</dbReference>
<evidence type="ECO:0000313" key="2">
    <source>
        <dbReference type="Proteomes" id="UP000053110"/>
    </source>
</evidence>
<accession>A0A656KTU5</accession>
<protein>
    <submittedName>
        <fullName evidence="1">Uncharacterized protein</fullName>
    </submittedName>
</protein>
<dbReference type="Proteomes" id="UP000053110">
    <property type="component" value="Unassembled WGS sequence"/>
</dbReference>
<gene>
    <name evidence="1" type="ORF">BGT96224_2874</name>
</gene>
<organism evidence="1 2">
    <name type="scientific">Blumeria graminis f. sp. tritici 96224</name>
    <dbReference type="NCBI Taxonomy" id="1268274"/>
    <lineage>
        <taxon>Eukaryota</taxon>
        <taxon>Fungi</taxon>
        <taxon>Dikarya</taxon>
        <taxon>Ascomycota</taxon>
        <taxon>Pezizomycotina</taxon>
        <taxon>Leotiomycetes</taxon>
        <taxon>Erysiphales</taxon>
        <taxon>Erysiphaceae</taxon>
        <taxon>Blumeria</taxon>
    </lineage>
</organism>
<dbReference type="PANTHER" id="PTHR35040:SF7">
    <property type="entry name" value="FIBRONECTIN TYPE-III DOMAIN-CONTAINING PROTEIN-RELATED"/>
    <property type="match status" value="1"/>
</dbReference>
<name>A0A656KTU5_BLUGR</name>
<evidence type="ECO:0000313" key="1">
    <source>
        <dbReference type="EMBL" id="EPQ67572.1"/>
    </source>
</evidence>
<dbReference type="Pfam" id="PF12138">
    <property type="entry name" value="Spherulin4"/>
    <property type="match status" value="1"/>
</dbReference>
<dbReference type="InterPro" id="IPR021986">
    <property type="entry name" value="Spherulin4"/>
</dbReference>
<reference evidence="2" key="1">
    <citation type="journal article" date="2013" name="Nat. Genet.">
        <title>The wheat powdery mildew genome shows the unique evolution of an obligate biotroph.</title>
        <authorList>
            <person name="Wicker T."/>
            <person name="Oberhaensli S."/>
            <person name="Parlange F."/>
            <person name="Buchmann J.P."/>
            <person name="Shatalina M."/>
            <person name="Roffler S."/>
            <person name="Ben-David R."/>
            <person name="Dolezel J."/>
            <person name="Simkova H."/>
            <person name="Schulze-Lefert P."/>
            <person name="Spanu P.D."/>
            <person name="Bruggmann R."/>
            <person name="Amselem J."/>
            <person name="Quesneville H."/>
            <person name="Ver Loren van Themaat E."/>
            <person name="Paape T."/>
            <person name="Shimizu K.K."/>
            <person name="Keller B."/>
        </authorList>
    </citation>
    <scope>NUCLEOTIDE SEQUENCE [LARGE SCALE GENOMIC DNA]</scope>
    <source>
        <strain evidence="2">96224</strain>
    </source>
</reference>
<proteinExistence type="predicted"/>
<sequence length="192" mass="21221">MDGGKKSFSRPWSSILVPLYVYPSPGAWEPLFKAIKAHPNLYYTVVVNPASGPGHEVIPDGNYVREISKLNCHNNVWTVGYVSTSWTNRQLELALRDVGLYSGWAEDVARPGLHVKGIFLDETPALYSDKSARYLETLASTIRSTGNFGKKPLVKLVLKLTSHHGKFPGQTSSGLDTYFVLFLPLNLALTIS</sequence>
<dbReference type="OrthoDB" id="5342184at2759"/>
<dbReference type="PANTHER" id="PTHR35040">
    <property type="match status" value="1"/>
</dbReference>